<sequence length="78" mass="8750">MAGTLMPAQRLSRVYRSLRDAQERDVPVIFCWQVSSSSMRLPLLTMSNALLRLAIAGASLYQLVLWDSETIKPGKNRA</sequence>
<evidence type="ECO:0000313" key="1">
    <source>
        <dbReference type="EMBL" id="AHG43674.1"/>
    </source>
</evidence>
<evidence type="ECO:0000313" key="2">
    <source>
        <dbReference type="Proteomes" id="UP000019089"/>
    </source>
</evidence>
<dbReference type="KEGG" id="psyr:N018_21130"/>
<dbReference type="EMBL" id="CP007014">
    <property type="protein sequence ID" value="AHG43674.1"/>
    <property type="molecule type" value="Genomic_DNA"/>
</dbReference>
<organism evidence="1 2">
    <name type="scientific">Pseudomonas syringae CC1557</name>
    <dbReference type="NCBI Taxonomy" id="1357279"/>
    <lineage>
        <taxon>Bacteria</taxon>
        <taxon>Pseudomonadati</taxon>
        <taxon>Pseudomonadota</taxon>
        <taxon>Gammaproteobacteria</taxon>
        <taxon>Pseudomonadales</taxon>
        <taxon>Pseudomonadaceae</taxon>
        <taxon>Pseudomonas</taxon>
        <taxon>Pseudomonas syringae</taxon>
    </lineage>
</organism>
<dbReference type="AlphaFoldDB" id="W0MYK6"/>
<proteinExistence type="predicted"/>
<dbReference type="HOGENOM" id="CLU_2619387_0_0_6"/>
<protein>
    <submittedName>
        <fullName evidence="1">Uncharacterized protein</fullName>
    </submittedName>
</protein>
<reference evidence="1 2" key="1">
    <citation type="submission" date="2013-12" db="EMBL/GenBank/DDBJ databases">
        <title>Interactions Between Genome Architecture and Virulence Genes in Pseudomonas syringae, strain CC1557 as a model.</title>
        <authorList>
            <person name="Baltrus D."/>
            <person name="Hockett K."/>
            <person name="Karlsrud E."/>
            <person name="Dougherty K."/>
            <person name="Nishimura M."/>
        </authorList>
    </citation>
    <scope>NUCLEOTIDE SEQUENCE [LARGE SCALE GENOMIC DNA]</scope>
    <source>
        <strain evidence="1 2">CC1557</strain>
    </source>
</reference>
<accession>W0MYK6</accession>
<dbReference type="Proteomes" id="UP000019089">
    <property type="component" value="Chromosome"/>
</dbReference>
<name>W0MYK6_PSESX</name>
<gene>
    <name evidence="1" type="ORF">N018_21130</name>
</gene>